<sequence length="89" mass="10768">MMDMEELRLQSSSITTFSPISKKLFLSKKVYRKLLSGMLLRLQKRVFFHLRKSSGLVSLIWRLLDRVVWWESFAMDCYTLQMQETPEWF</sequence>
<dbReference type="EMBL" id="CAADRP010002185">
    <property type="protein sequence ID" value="VFU63126.1"/>
    <property type="molecule type" value="Genomic_DNA"/>
</dbReference>
<dbReference type="AlphaFoldDB" id="A0A6N2N8R4"/>
<name>A0A6N2N8R4_SALVM</name>
<organism evidence="1">
    <name type="scientific">Salix viminalis</name>
    <name type="common">Common osier</name>
    <name type="synonym">Basket willow</name>
    <dbReference type="NCBI Taxonomy" id="40686"/>
    <lineage>
        <taxon>Eukaryota</taxon>
        <taxon>Viridiplantae</taxon>
        <taxon>Streptophyta</taxon>
        <taxon>Embryophyta</taxon>
        <taxon>Tracheophyta</taxon>
        <taxon>Spermatophyta</taxon>
        <taxon>Magnoliopsida</taxon>
        <taxon>eudicotyledons</taxon>
        <taxon>Gunneridae</taxon>
        <taxon>Pentapetalae</taxon>
        <taxon>rosids</taxon>
        <taxon>fabids</taxon>
        <taxon>Malpighiales</taxon>
        <taxon>Salicaceae</taxon>
        <taxon>Saliceae</taxon>
        <taxon>Salix</taxon>
    </lineage>
</organism>
<evidence type="ECO:0000313" key="1">
    <source>
        <dbReference type="EMBL" id="VFU63126.1"/>
    </source>
</evidence>
<accession>A0A6N2N8R4</accession>
<reference evidence="1" key="1">
    <citation type="submission" date="2019-03" db="EMBL/GenBank/DDBJ databases">
        <authorList>
            <person name="Mank J."/>
            <person name="Almeida P."/>
        </authorList>
    </citation>
    <scope>NUCLEOTIDE SEQUENCE</scope>
    <source>
        <strain evidence="1">78183</strain>
    </source>
</reference>
<protein>
    <submittedName>
        <fullName evidence="1">Uncharacterized protein</fullName>
    </submittedName>
</protein>
<proteinExistence type="predicted"/>
<gene>
    <name evidence="1" type="ORF">SVIM_LOCUS480288</name>
</gene>